<protein>
    <submittedName>
        <fullName evidence="2">TcpE family</fullName>
    </submittedName>
</protein>
<organism evidence="2 3">
    <name type="scientific">Faecalicatena contorta</name>
    <dbReference type="NCBI Taxonomy" id="39482"/>
    <lineage>
        <taxon>Bacteria</taxon>
        <taxon>Bacillati</taxon>
        <taxon>Bacillota</taxon>
        <taxon>Clostridia</taxon>
        <taxon>Lachnospirales</taxon>
        <taxon>Lachnospiraceae</taxon>
        <taxon>Faecalicatena</taxon>
    </lineage>
</organism>
<name>A0A174GED7_9FIRM</name>
<feature type="transmembrane region" description="Helical" evidence="1">
    <location>
        <begin position="25"/>
        <end position="47"/>
    </location>
</feature>
<dbReference type="AlphaFoldDB" id="A0A174GED7"/>
<sequence>MKKIRSYTSIWSVEKVIYAINDFQLPFPITFAQMAWFVVSLFAVIVFAELPPLNMIDGAFLKYFGIPVAVTWFMSQKTFDGKKPYGFLKSSISYLLRPKVTYAGKAVKLKMETWNTTITAVRSDVYVPH</sequence>
<dbReference type="InterPro" id="IPR025608">
    <property type="entry name" value="TcpE"/>
</dbReference>
<keyword evidence="1" id="KW-0812">Transmembrane</keyword>
<proteinExistence type="predicted"/>
<dbReference type="Pfam" id="PF12648">
    <property type="entry name" value="TcpE"/>
    <property type="match status" value="1"/>
</dbReference>
<evidence type="ECO:0000313" key="2">
    <source>
        <dbReference type="EMBL" id="CUO60321.1"/>
    </source>
</evidence>
<evidence type="ECO:0000256" key="1">
    <source>
        <dbReference type="SAM" id="Phobius"/>
    </source>
</evidence>
<dbReference type="Proteomes" id="UP000095544">
    <property type="component" value="Unassembled WGS sequence"/>
</dbReference>
<gene>
    <name evidence="2" type="ORF">ERS852491_02714</name>
</gene>
<keyword evidence="1" id="KW-0472">Membrane</keyword>
<dbReference type="STRING" id="39482.ERS852491_02714"/>
<reference evidence="2 3" key="1">
    <citation type="submission" date="2015-09" db="EMBL/GenBank/DDBJ databases">
        <authorList>
            <consortium name="Pathogen Informatics"/>
        </authorList>
    </citation>
    <scope>NUCLEOTIDE SEQUENCE [LARGE SCALE GENOMIC DNA]</scope>
    <source>
        <strain evidence="2 3">2789STDY5834876</strain>
    </source>
</reference>
<dbReference type="RefSeq" id="WP_055153595.1">
    <property type="nucleotide sequence ID" value="NZ_CYZU01000024.1"/>
</dbReference>
<dbReference type="EMBL" id="CYZU01000024">
    <property type="protein sequence ID" value="CUO60321.1"/>
    <property type="molecule type" value="Genomic_DNA"/>
</dbReference>
<dbReference type="OrthoDB" id="1645356at2"/>
<evidence type="ECO:0000313" key="3">
    <source>
        <dbReference type="Proteomes" id="UP000095544"/>
    </source>
</evidence>
<keyword evidence="1" id="KW-1133">Transmembrane helix</keyword>
<accession>A0A174GED7</accession>